<evidence type="ECO:0000256" key="2">
    <source>
        <dbReference type="ARBA" id="ARBA00023315"/>
    </source>
</evidence>
<organism evidence="4 5">
    <name type="scientific">Thermostichus vulcanus str. 'Rupite'</name>
    <dbReference type="NCBI Taxonomy" id="2813851"/>
    <lineage>
        <taxon>Bacteria</taxon>
        <taxon>Bacillati</taxon>
        <taxon>Cyanobacteriota</taxon>
        <taxon>Cyanophyceae</taxon>
        <taxon>Thermostichales</taxon>
        <taxon>Thermostichaceae</taxon>
        <taxon>Thermostichus</taxon>
    </lineage>
</organism>
<dbReference type="RefSeq" id="WP_244348846.1">
    <property type="nucleotide sequence ID" value="NZ_JAFIRA010000003.1"/>
</dbReference>
<evidence type="ECO:0000313" key="4">
    <source>
        <dbReference type="EMBL" id="MCJ2541718.1"/>
    </source>
</evidence>
<proteinExistence type="predicted"/>
<accession>A0ABT0C7E6</accession>
<feature type="domain" description="N-acetyltransferase" evidence="3">
    <location>
        <begin position="12"/>
        <end position="169"/>
    </location>
</feature>
<sequence>MPEQGIPLPPGYRWRIGSAWDRPRIRQSLQATLQESFPEQTNWDHLEVTLDRLFDPPNTPCWWILKEETAEPVGCVWVGISTDQATHQRVAYIFLLWVDPEHRRQGLGKALIQQVERWGSQQQLAAITLQVYHHNQAALSLYQQADFAVQGYWLHKPLTPALPENREVL</sequence>
<dbReference type="CDD" id="cd04301">
    <property type="entry name" value="NAT_SF"/>
    <property type="match status" value="1"/>
</dbReference>
<dbReference type="InterPro" id="IPR016181">
    <property type="entry name" value="Acyl_CoA_acyltransferase"/>
</dbReference>
<comment type="caution">
    <text evidence="4">The sequence shown here is derived from an EMBL/GenBank/DDBJ whole genome shotgun (WGS) entry which is preliminary data.</text>
</comment>
<gene>
    <name evidence="4" type="ORF">JX360_02165</name>
</gene>
<evidence type="ECO:0000256" key="1">
    <source>
        <dbReference type="ARBA" id="ARBA00022679"/>
    </source>
</evidence>
<dbReference type="EMBL" id="JAFIRA010000003">
    <property type="protein sequence ID" value="MCJ2541718.1"/>
    <property type="molecule type" value="Genomic_DNA"/>
</dbReference>
<dbReference type="Proteomes" id="UP000830835">
    <property type="component" value="Unassembled WGS sequence"/>
</dbReference>
<dbReference type="InterPro" id="IPR050832">
    <property type="entry name" value="Bact_Acetyltransf"/>
</dbReference>
<evidence type="ECO:0000313" key="5">
    <source>
        <dbReference type="Proteomes" id="UP000830835"/>
    </source>
</evidence>
<dbReference type="PANTHER" id="PTHR43877">
    <property type="entry name" value="AMINOALKYLPHOSPHONATE N-ACETYLTRANSFERASE-RELATED-RELATED"/>
    <property type="match status" value="1"/>
</dbReference>
<keyword evidence="2" id="KW-0012">Acyltransferase</keyword>
<dbReference type="Pfam" id="PF00583">
    <property type="entry name" value="Acetyltransf_1"/>
    <property type="match status" value="1"/>
</dbReference>
<keyword evidence="5" id="KW-1185">Reference proteome</keyword>
<dbReference type="SUPFAM" id="SSF55729">
    <property type="entry name" value="Acyl-CoA N-acyltransferases (Nat)"/>
    <property type="match status" value="1"/>
</dbReference>
<dbReference type="InterPro" id="IPR000182">
    <property type="entry name" value="GNAT_dom"/>
</dbReference>
<evidence type="ECO:0000259" key="3">
    <source>
        <dbReference type="PROSITE" id="PS51186"/>
    </source>
</evidence>
<keyword evidence="1" id="KW-0808">Transferase</keyword>
<reference evidence="4" key="1">
    <citation type="submission" date="2021-02" db="EMBL/GenBank/DDBJ databases">
        <title>The CRISPR/cas machinery reduction and long-range gene transfer in the hot spring cyanobacterium Synechococcus.</title>
        <authorList>
            <person name="Dvorak P."/>
            <person name="Jahodarova E."/>
            <person name="Hasler P."/>
            <person name="Poulickova A."/>
        </authorList>
    </citation>
    <scope>NUCLEOTIDE SEQUENCE</scope>
    <source>
        <strain evidence="4">Rupite</strain>
    </source>
</reference>
<dbReference type="Gene3D" id="3.40.630.30">
    <property type="match status" value="1"/>
</dbReference>
<dbReference type="PROSITE" id="PS51186">
    <property type="entry name" value="GNAT"/>
    <property type="match status" value="1"/>
</dbReference>
<protein>
    <submittedName>
        <fullName evidence="4">GNAT family N-acetyltransferase</fullName>
    </submittedName>
</protein>
<name>A0ABT0C7E6_THEVL</name>